<organism evidence="2 3">
    <name type="scientific">Mesosutterella multiformis</name>
    <dbReference type="NCBI Taxonomy" id="2259133"/>
    <lineage>
        <taxon>Bacteria</taxon>
        <taxon>Pseudomonadati</taxon>
        <taxon>Pseudomonadota</taxon>
        <taxon>Betaproteobacteria</taxon>
        <taxon>Burkholderiales</taxon>
        <taxon>Sutterellaceae</taxon>
        <taxon>Mesosutterella</taxon>
    </lineage>
</organism>
<reference evidence="2 3" key="1">
    <citation type="journal article" date="2018" name="Int. J. Syst. Evol. Microbiol.">
        <title>Mesosutterella multiformis gen. nov., sp. nov., a member of the family Sutterellaceae and Sutterella megalosphaeroides sp. nov., isolated from human faeces.</title>
        <authorList>
            <person name="Sakamoto M."/>
            <person name="Ikeyama N."/>
            <person name="Kunihiro T."/>
            <person name="Iino T."/>
            <person name="Yuki M."/>
            <person name="Ohkuma M."/>
        </authorList>
    </citation>
    <scope>NUCLEOTIDE SEQUENCE [LARGE SCALE GENOMIC DNA]</scope>
    <source>
        <strain evidence="2 3">4NBBH2</strain>
    </source>
</reference>
<feature type="transmembrane region" description="Helical" evidence="1">
    <location>
        <begin position="6"/>
        <end position="24"/>
    </location>
</feature>
<evidence type="ECO:0000313" key="2">
    <source>
        <dbReference type="EMBL" id="GBO94782.1"/>
    </source>
</evidence>
<evidence type="ECO:0000313" key="3">
    <source>
        <dbReference type="Proteomes" id="UP000266091"/>
    </source>
</evidence>
<keyword evidence="1" id="KW-1133">Transmembrane helix</keyword>
<name>A0A388SEH5_9BURK</name>
<keyword evidence="1" id="KW-0472">Membrane</keyword>
<dbReference type="AlphaFoldDB" id="A0A388SEH5"/>
<protein>
    <submittedName>
        <fullName evidence="2">Uncharacterized protein</fullName>
    </submittedName>
</protein>
<accession>A0A401LI55</accession>
<sequence length="55" mass="6020">MISVGFRDVGEIVVAVIGLVIMLWPSDSKDNKFGINVPENGAFFFKPEPKPMGQP</sequence>
<keyword evidence="3" id="KW-1185">Reference proteome</keyword>
<keyword evidence="1" id="KW-0812">Transmembrane</keyword>
<proteinExistence type="predicted"/>
<gene>
    <name evidence="2" type="ORF">MESMUL_21360</name>
</gene>
<comment type="caution">
    <text evidence="2">The sequence shown here is derived from an EMBL/GenBank/DDBJ whole genome shotgun (WGS) entry which is preliminary data.</text>
</comment>
<dbReference type="EMBL" id="BGZJ01000002">
    <property type="protein sequence ID" value="GBO94782.1"/>
    <property type="molecule type" value="Genomic_DNA"/>
</dbReference>
<dbReference type="Proteomes" id="UP000266091">
    <property type="component" value="Unassembled WGS sequence"/>
</dbReference>
<evidence type="ECO:0000256" key="1">
    <source>
        <dbReference type="SAM" id="Phobius"/>
    </source>
</evidence>
<accession>A0A388SEH5</accession>